<dbReference type="Proteomes" id="UP001497644">
    <property type="component" value="Chromosome 9"/>
</dbReference>
<reference evidence="1" key="1">
    <citation type="submission" date="2024-04" db="EMBL/GenBank/DDBJ databases">
        <authorList>
            <consortium name="Molecular Ecology Group"/>
        </authorList>
    </citation>
    <scope>NUCLEOTIDE SEQUENCE</scope>
</reference>
<organism evidence="1 2">
    <name type="scientific">Lasius platythorax</name>
    <dbReference type="NCBI Taxonomy" id="488582"/>
    <lineage>
        <taxon>Eukaryota</taxon>
        <taxon>Metazoa</taxon>
        <taxon>Ecdysozoa</taxon>
        <taxon>Arthropoda</taxon>
        <taxon>Hexapoda</taxon>
        <taxon>Insecta</taxon>
        <taxon>Pterygota</taxon>
        <taxon>Neoptera</taxon>
        <taxon>Endopterygota</taxon>
        <taxon>Hymenoptera</taxon>
        <taxon>Apocrita</taxon>
        <taxon>Aculeata</taxon>
        <taxon>Formicoidea</taxon>
        <taxon>Formicidae</taxon>
        <taxon>Formicinae</taxon>
        <taxon>Lasius</taxon>
        <taxon>Lasius</taxon>
    </lineage>
</organism>
<dbReference type="AlphaFoldDB" id="A0AAV2P8B2"/>
<protein>
    <submittedName>
        <fullName evidence="1">Uncharacterized protein</fullName>
    </submittedName>
</protein>
<dbReference type="EMBL" id="OZ034832">
    <property type="protein sequence ID" value="CAL1689165.1"/>
    <property type="molecule type" value="Genomic_DNA"/>
</dbReference>
<sequence>MQNCKEKNYSGLFEHTYKVLCREKNVTPLPIIQMYLQRNYLRFCAEYVSLKDWSPLLNGIMQDQSLSKICVYSRCQCKKIKEKVNTEEKFMKLW</sequence>
<proteinExistence type="predicted"/>
<keyword evidence="2" id="KW-1185">Reference proteome</keyword>
<evidence type="ECO:0000313" key="1">
    <source>
        <dbReference type="EMBL" id="CAL1689165.1"/>
    </source>
</evidence>
<gene>
    <name evidence="1" type="ORF">LPLAT_LOCUS14149</name>
</gene>
<evidence type="ECO:0000313" key="2">
    <source>
        <dbReference type="Proteomes" id="UP001497644"/>
    </source>
</evidence>
<accession>A0AAV2P8B2</accession>
<name>A0AAV2P8B2_9HYME</name>